<proteinExistence type="predicted"/>
<dbReference type="InterPro" id="IPR050583">
    <property type="entry name" value="Mycobacterial_A85_antigen"/>
</dbReference>
<dbReference type="PANTHER" id="PTHR48098">
    <property type="entry name" value="ENTEROCHELIN ESTERASE-RELATED"/>
    <property type="match status" value="1"/>
</dbReference>
<dbReference type="RefSeq" id="WP_051803734.1">
    <property type="nucleotide sequence ID" value="NZ_FOIX01000004.1"/>
</dbReference>
<feature type="signal peptide" evidence="2">
    <location>
        <begin position="1"/>
        <end position="17"/>
    </location>
</feature>
<dbReference type="OrthoDB" id="9803578at2"/>
<dbReference type="Proteomes" id="UP000270036">
    <property type="component" value="Chromosome"/>
</dbReference>
<dbReference type="Pfam" id="PF00756">
    <property type="entry name" value="Esterase"/>
    <property type="match status" value="1"/>
</dbReference>
<dbReference type="InterPro" id="IPR000801">
    <property type="entry name" value="Esterase-like"/>
</dbReference>
<accession>A0A448NQZ8</accession>
<protein>
    <submittedName>
        <fullName evidence="3">Alpha-amylase/pullulanase</fullName>
    </submittedName>
</protein>
<dbReference type="AlphaFoldDB" id="A0A448NQZ8"/>
<keyword evidence="1 2" id="KW-0732">Signal</keyword>
<dbReference type="SUPFAM" id="SSF53474">
    <property type="entry name" value="alpha/beta-Hydrolases"/>
    <property type="match status" value="1"/>
</dbReference>
<feature type="chain" id="PRO_5019476359" evidence="2">
    <location>
        <begin position="18"/>
        <end position="454"/>
    </location>
</feature>
<evidence type="ECO:0000313" key="3">
    <source>
        <dbReference type="EMBL" id="VEH99216.1"/>
    </source>
</evidence>
<dbReference type="NCBIfam" id="TIGR04183">
    <property type="entry name" value="Por_Secre_tail"/>
    <property type="match status" value="1"/>
</dbReference>
<dbReference type="InterPro" id="IPR026444">
    <property type="entry name" value="Secre_tail"/>
</dbReference>
<evidence type="ECO:0000313" key="4">
    <source>
        <dbReference type="Proteomes" id="UP000270036"/>
    </source>
</evidence>
<dbReference type="Gene3D" id="3.40.50.1820">
    <property type="entry name" value="alpha/beta hydrolase"/>
    <property type="match status" value="1"/>
</dbReference>
<dbReference type="Gene3D" id="2.60.40.10">
    <property type="entry name" value="Immunoglobulins"/>
    <property type="match status" value="1"/>
</dbReference>
<name>A0A448NQZ8_9FLAO</name>
<dbReference type="InterPro" id="IPR014756">
    <property type="entry name" value="Ig_E-set"/>
</dbReference>
<reference evidence="3 4" key="1">
    <citation type="submission" date="2018-12" db="EMBL/GenBank/DDBJ databases">
        <authorList>
            <consortium name="Pathogen Informatics"/>
        </authorList>
    </citation>
    <scope>NUCLEOTIDE SEQUENCE [LARGE SCALE GENOMIC DNA]</scope>
    <source>
        <strain evidence="3 4">NCTC13489</strain>
    </source>
</reference>
<evidence type="ECO:0000256" key="2">
    <source>
        <dbReference type="SAM" id="SignalP"/>
    </source>
</evidence>
<dbReference type="PANTHER" id="PTHR48098:SF6">
    <property type="entry name" value="FERRI-BACILLIBACTIN ESTERASE BESA"/>
    <property type="match status" value="1"/>
</dbReference>
<gene>
    <name evidence="3" type="primary">apu</name>
    <name evidence="3" type="ORF">NCTC13489_01415</name>
</gene>
<dbReference type="SUPFAM" id="SSF81296">
    <property type="entry name" value="E set domains"/>
    <property type="match status" value="1"/>
</dbReference>
<dbReference type="CDD" id="cd02859">
    <property type="entry name" value="E_set_AMPKbeta_like_N"/>
    <property type="match status" value="1"/>
</dbReference>
<dbReference type="InterPro" id="IPR013783">
    <property type="entry name" value="Ig-like_fold"/>
</dbReference>
<dbReference type="InterPro" id="IPR029058">
    <property type="entry name" value="AB_hydrolase_fold"/>
</dbReference>
<dbReference type="EMBL" id="LR134441">
    <property type="protein sequence ID" value="VEH99216.1"/>
    <property type="molecule type" value="Genomic_DNA"/>
</dbReference>
<sequence>MKKAFLLLVLISAYTFAQITLKITSLPANTPAASTIYVAGNFNGWNPGSTAMVADGLGNYFYTIPEGTGVLEYKFTRGAWSSVEANATGSDIQNRTANFTGAAQNLSLTVQSWKGLGGAGNPSTAASNVHILSNNFAIPQLNRNRKIWIYLPPDYETSTKTYPVIYMQDGQNLFDNVTSFSGEWQVDETLNALFAQGDYGAIVIGIDNGGGSRIDEYTPWNNPQYGGGEGDLYMHFVAETLKPYVDSNYRTRPGKEYNALIGSSLGALISNYGGVKYSQTFSKIGSFSPAYWIVNNQFNNYITNSTADLSGTRIYFVAGSGESSTVVNDIQTVKNNLQTKGLTATNTLVKIDSYGQHNENYWKGEFSAAYQWLFQTTPLKTLNVSKKKINVGFEKNQLHINGLTKNSSATVYDLSGKMIEKLELKNGSNQVTNPLIKGPYILQMENESVRFMAK</sequence>
<organism evidence="3 4">
    <name type="scientific">Kaistella antarctica</name>
    <dbReference type="NCBI Taxonomy" id="266748"/>
    <lineage>
        <taxon>Bacteria</taxon>
        <taxon>Pseudomonadati</taxon>
        <taxon>Bacteroidota</taxon>
        <taxon>Flavobacteriia</taxon>
        <taxon>Flavobacteriales</taxon>
        <taxon>Weeksellaceae</taxon>
        <taxon>Chryseobacterium group</taxon>
        <taxon>Kaistella</taxon>
    </lineage>
</organism>
<dbReference type="KEGG" id="cant:NCTC13489_01415"/>
<evidence type="ECO:0000256" key="1">
    <source>
        <dbReference type="ARBA" id="ARBA00022729"/>
    </source>
</evidence>